<accession>A0A9D9H990</accession>
<proteinExistence type="inferred from homology"/>
<evidence type="ECO:0000313" key="7">
    <source>
        <dbReference type="EMBL" id="MBO8441423.1"/>
    </source>
</evidence>
<evidence type="ECO:0000256" key="1">
    <source>
        <dbReference type="ARBA" id="ARBA00009943"/>
    </source>
</evidence>
<evidence type="ECO:0000313" key="8">
    <source>
        <dbReference type="Proteomes" id="UP000823614"/>
    </source>
</evidence>
<dbReference type="InterPro" id="IPR003447">
    <property type="entry name" value="FEMABX"/>
</dbReference>
<keyword evidence="4" id="KW-0573">Peptidoglycan synthesis</keyword>
<keyword evidence="5" id="KW-0012">Acyltransferase</keyword>
<evidence type="ECO:0000256" key="2">
    <source>
        <dbReference type="ARBA" id="ARBA00022679"/>
    </source>
</evidence>
<dbReference type="PANTHER" id="PTHR36174">
    <property type="entry name" value="LIPID II:GLYCINE GLYCYLTRANSFERASE"/>
    <property type="match status" value="1"/>
</dbReference>
<dbReference type="SUPFAM" id="SSF55729">
    <property type="entry name" value="Acyl-CoA N-acyltransferases (Nat)"/>
    <property type="match status" value="2"/>
</dbReference>
<dbReference type="EMBL" id="JADIMP010000052">
    <property type="protein sequence ID" value="MBO8441423.1"/>
    <property type="molecule type" value="Genomic_DNA"/>
</dbReference>
<comment type="similarity">
    <text evidence="1">Belongs to the FemABX family.</text>
</comment>
<dbReference type="PANTHER" id="PTHR36174:SF1">
    <property type="entry name" value="LIPID II:GLYCINE GLYCYLTRANSFERASE"/>
    <property type="match status" value="1"/>
</dbReference>
<keyword evidence="3" id="KW-0133">Cell shape</keyword>
<gene>
    <name evidence="7" type="ORF">IAA89_03130</name>
</gene>
<dbReference type="GO" id="GO:0008360">
    <property type="term" value="P:regulation of cell shape"/>
    <property type="evidence" value="ECO:0007669"/>
    <property type="project" value="UniProtKB-KW"/>
</dbReference>
<dbReference type="InterPro" id="IPR016181">
    <property type="entry name" value="Acyl_CoA_acyltransferase"/>
</dbReference>
<evidence type="ECO:0000256" key="3">
    <source>
        <dbReference type="ARBA" id="ARBA00022960"/>
    </source>
</evidence>
<dbReference type="GO" id="GO:0071555">
    <property type="term" value="P:cell wall organization"/>
    <property type="evidence" value="ECO:0007669"/>
    <property type="project" value="UniProtKB-KW"/>
</dbReference>
<dbReference type="PROSITE" id="PS51191">
    <property type="entry name" value="FEMABX"/>
    <property type="match status" value="1"/>
</dbReference>
<dbReference type="GO" id="GO:0016755">
    <property type="term" value="F:aminoacyltransferase activity"/>
    <property type="evidence" value="ECO:0007669"/>
    <property type="project" value="InterPro"/>
</dbReference>
<sequence>MPIIDNNDIEQMKKYTDFVRNASYTSVTQDPRWGKVKSNWKPLYVILEDNDGNITAAMSILMIKNIDDGALAYCSKGPVCDPNDIETIDLLVKEAEPVLKENNVYLLRMDPEIEYSEQLNENLQKHGYLTRNRNVGLHDTIQPRVNMVINNLRERTYEDVFQHFRPRRRTLVRKSINNGQLKVDIGDSKSYMDRFYNLYEIMSNRHGITYRPQDYFNRIVDNFSGTNILRIYLAYTDECDLAGAVCFNYGKKLWYMYGGSTNKDSKLYAPYLIYNEMILDAFKQNCDVYDMGGVFALDASDGLWQIKHGFVQKETEYIGEIDKVYDNDKYQKFINR</sequence>
<keyword evidence="2" id="KW-0808">Transferase</keyword>
<dbReference type="Gene3D" id="3.40.630.30">
    <property type="match status" value="2"/>
</dbReference>
<dbReference type="GO" id="GO:0009252">
    <property type="term" value="P:peptidoglycan biosynthetic process"/>
    <property type="evidence" value="ECO:0007669"/>
    <property type="project" value="UniProtKB-KW"/>
</dbReference>
<dbReference type="InterPro" id="IPR050644">
    <property type="entry name" value="PG_Glycine_Bridge_Synth"/>
</dbReference>
<reference evidence="7" key="2">
    <citation type="journal article" date="2021" name="PeerJ">
        <title>Extensive microbial diversity within the chicken gut microbiome revealed by metagenomics and culture.</title>
        <authorList>
            <person name="Gilroy R."/>
            <person name="Ravi A."/>
            <person name="Getino M."/>
            <person name="Pursley I."/>
            <person name="Horton D.L."/>
            <person name="Alikhan N.F."/>
            <person name="Baker D."/>
            <person name="Gharbi K."/>
            <person name="Hall N."/>
            <person name="Watson M."/>
            <person name="Adriaenssens E.M."/>
            <person name="Foster-Nyarko E."/>
            <person name="Jarju S."/>
            <person name="Secka A."/>
            <person name="Antonio M."/>
            <person name="Oren A."/>
            <person name="Chaudhuri R.R."/>
            <person name="La Ragione R."/>
            <person name="Hildebrand F."/>
            <person name="Pallen M.J."/>
        </authorList>
    </citation>
    <scope>NUCLEOTIDE SEQUENCE</scope>
    <source>
        <strain evidence="7">C6-149</strain>
    </source>
</reference>
<comment type="caution">
    <text evidence="7">The sequence shown here is derived from an EMBL/GenBank/DDBJ whole genome shotgun (WGS) entry which is preliminary data.</text>
</comment>
<keyword evidence="6" id="KW-0961">Cell wall biogenesis/degradation</keyword>
<dbReference type="AlphaFoldDB" id="A0A9D9H990"/>
<protein>
    <submittedName>
        <fullName evidence="7">Peptidoglycan bridge formation glycyltransferase FemA/FemB family protein</fullName>
    </submittedName>
</protein>
<evidence type="ECO:0000256" key="5">
    <source>
        <dbReference type="ARBA" id="ARBA00023315"/>
    </source>
</evidence>
<organism evidence="7 8">
    <name type="scientific">Candidatus Gallilactobacillus intestinavium</name>
    <dbReference type="NCBI Taxonomy" id="2840838"/>
    <lineage>
        <taxon>Bacteria</taxon>
        <taxon>Bacillati</taxon>
        <taxon>Bacillota</taxon>
        <taxon>Bacilli</taxon>
        <taxon>Lactobacillales</taxon>
        <taxon>Lactobacillaceae</taxon>
        <taxon>Lactobacillaceae incertae sedis</taxon>
        <taxon>Candidatus Gallilactobacillus</taxon>
    </lineage>
</organism>
<name>A0A9D9H990_9LACO</name>
<dbReference type="Pfam" id="PF02388">
    <property type="entry name" value="FemAB"/>
    <property type="match status" value="1"/>
</dbReference>
<evidence type="ECO:0000256" key="6">
    <source>
        <dbReference type="ARBA" id="ARBA00023316"/>
    </source>
</evidence>
<reference evidence="7" key="1">
    <citation type="submission" date="2020-10" db="EMBL/GenBank/DDBJ databases">
        <authorList>
            <person name="Gilroy R."/>
        </authorList>
    </citation>
    <scope>NUCLEOTIDE SEQUENCE</scope>
    <source>
        <strain evidence="7">C6-149</strain>
    </source>
</reference>
<dbReference type="Proteomes" id="UP000823614">
    <property type="component" value="Unassembled WGS sequence"/>
</dbReference>
<evidence type="ECO:0000256" key="4">
    <source>
        <dbReference type="ARBA" id="ARBA00022984"/>
    </source>
</evidence>